<dbReference type="FunFam" id="1.10.390.10:FF:000004">
    <property type="entry name" value="Aminopeptidase N"/>
    <property type="match status" value="1"/>
</dbReference>
<dbReference type="SUPFAM" id="SSF55486">
    <property type="entry name" value="Metalloproteases ('zincins'), catalytic domain"/>
    <property type="match status" value="1"/>
</dbReference>
<dbReference type="GO" id="GO:0016020">
    <property type="term" value="C:membrane"/>
    <property type="evidence" value="ECO:0007669"/>
    <property type="project" value="TreeGrafter"/>
</dbReference>
<feature type="domain" description="Aminopeptidase N-like N-terminal" evidence="16">
    <location>
        <begin position="117"/>
        <end position="200"/>
    </location>
</feature>
<dbReference type="InterPro" id="IPR027268">
    <property type="entry name" value="Peptidase_M4/M1_CTD_sf"/>
</dbReference>
<evidence type="ECO:0000256" key="8">
    <source>
        <dbReference type="ARBA" id="ARBA00022723"/>
    </source>
</evidence>
<feature type="domain" description="ERAP1-like C-terminal" evidence="15">
    <location>
        <begin position="542"/>
        <end position="856"/>
    </location>
</feature>
<evidence type="ECO:0000256" key="9">
    <source>
        <dbReference type="ARBA" id="ARBA00022801"/>
    </source>
</evidence>
<comment type="caution">
    <text evidence="18">The sequence shown here is derived from an EMBL/GenBank/DDBJ whole genome shotgun (WGS) entry which is preliminary data.</text>
</comment>
<accession>A0A7Y9FIK3</accession>
<keyword evidence="20" id="KW-1185">Reference proteome</keyword>
<dbReference type="FunFam" id="2.60.40.1730:FF:000010">
    <property type="entry name" value="Putative aminopeptidase N"/>
    <property type="match status" value="1"/>
</dbReference>
<comment type="cofactor">
    <cofactor evidence="2">
        <name>Zn(2+)</name>
        <dbReference type="ChEBI" id="CHEBI:29105"/>
    </cofactor>
</comment>
<protein>
    <recommendedName>
        <fullName evidence="5">Aminopeptidase N</fullName>
        <ecNumber evidence="4">3.4.11.2</ecNumber>
    </recommendedName>
    <alternativeName>
        <fullName evidence="12">Alanine aminopeptidase</fullName>
    </alternativeName>
    <alternativeName>
        <fullName evidence="13">Lysyl aminopeptidase</fullName>
    </alternativeName>
</protein>
<evidence type="ECO:0000256" key="11">
    <source>
        <dbReference type="ARBA" id="ARBA00023049"/>
    </source>
</evidence>
<evidence type="ECO:0000256" key="12">
    <source>
        <dbReference type="ARBA" id="ARBA00029811"/>
    </source>
</evidence>
<keyword evidence="10" id="KW-0862">Zinc</keyword>
<keyword evidence="7" id="KW-0645">Protease</keyword>
<evidence type="ECO:0000256" key="1">
    <source>
        <dbReference type="ARBA" id="ARBA00000098"/>
    </source>
</evidence>
<organism evidence="18 19">
    <name type="scientific">Cellulomonas oligotrophica</name>
    <dbReference type="NCBI Taxonomy" id="931536"/>
    <lineage>
        <taxon>Bacteria</taxon>
        <taxon>Bacillati</taxon>
        <taxon>Actinomycetota</taxon>
        <taxon>Actinomycetes</taxon>
        <taxon>Micrococcales</taxon>
        <taxon>Cellulomonadaceae</taxon>
        <taxon>Cellulomonas</taxon>
    </lineage>
</organism>
<dbReference type="GO" id="GO:0016285">
    <property type="term" value="F:alanyl aminopeptidase activity"/>
    <property type="evidence" value="ECO:0007669"/>
    <property type="project" value="UniProtKB-EC"/>
</dbReference>
<gene>
    <name evidence="18" type="ORF">BKA21_003519</name>
    <name evidence="17" type="ORF">Col01nite_36250</name>
</gene>
<dbReference type="EMBL" id="JACCBK010000001">
    <property type="protein sequence ID" value="NYD87970.1"/>
    <property type="molecule type" value="Genomic_DNA"/>
</dbReference>
<evidence type="ECO:0000313" key="20">
    <source>
        <dbReference type="Proteomes" id="UP000618382"/>
    </source>
</evidence>
<dbReference type="GO" id="GO:0005615">
    <property type="term" value="C:extracellular space"/>
    <property type="evidence" value="ECO:0007669"/>
    <property type="project" value="TreeGrafter"/>
</dbReference>
<dbReference type="GO" id="GO:0008270">
    <property type="term" value="F:zinc ion binding"/>
    <property type="evidence" value="ECO:0007669"/>
    <property type="project" value="InterPro"/>
</dbReference>
<dbReference type="RefSeq" id="WP_140460264.1">
    <property type="nucleotide sequence ID" value="NZ_BAABFI010000006.1"/>
</dbReference>
<dbReference type="PRINTS" id="PR00756">
    <property type="entry name" value="ALADIPTASE"/>
</dbReference>
<dbReference type="SUPFAM" id="SSF63737">
    <property type="entry name" value="Leukotriene A4 hydrolase N-terminal domain"/>
    <property type="match status" value="1"/>
</dbReference>
<dbReference type="AlphaFoldDB" id="A0A7Y9FIK3"/>
<dbReference type="NCBIfam" id="TIGR02412">
    <property type="entry name" value="pepN_strep_liv"/>
    <property type="match status" value="1"/>
</dbReference>
<dbReference type="GO" id="GO:0042277">
    <property type="term" value="F:peptide binding"/>
    <property type="evidence" value="ECO:0007669"/>
    <property type="project" value="TreeGrafter"/>
</dbReference>
<keyword evidence="6 18" id="KW-0031">Aminopeptidase</keyword>
<dbReference type="PANTHER" id="PTHR11533">
    <property type="entry name" value="PROTEASE M1 ZINC METALLOPROTEASE"/>
    <property type="match status" value="1"/>
</dbReference>
<evidence type="ECO:0000313" key="17">
    <source>
        <dbReference type="EMBL" id="GIG34466.1"/>
    </source>
</evidence>
<dbReference type="GO" id="GO:0043171">
    <property type="term" value="P:peptide catabolic process"/>
    <property type="evidence" value="ECO:0007669"/>
    <property type="project" value="TreeGrafter"/>
</dbReference>
<dbReference type="InterPro" id="IPR001930">
    <property type="entry name" value="Peptidase_M1"/>
</dbReference>
<evidence type="ECO:0000256" key="5">
    <source>
        <dbReference type="ARBA" id="ARBA00015611"/>
    </source>
</evidence>
<evidence type="ECO:0000313" key="18">
    <source>
        <dbReference type="EMBL" id="NYD87970.1"/>
    </source>
</evidence>
<comment type="catalytic activity">
    <reaction evidence="1">
        <text>Release of an N-terminal amino acid, Xaa-|-Yaa- from a peptide, amide or arylamide. Xaa is preferably Ala, but may be most amino acids including Pro (slow action). When a terminal hydrophobic residue is followed by a prolyl residue, the two may be released as an intact Xaa-Pro dipeptide.</text>
        <dbReference type="EC" id="3.4.11.2"/>
    </reaction>
</comment>
<evidence type="ECO:0000256" key="7">
    <source>
        <dbReference type="ARBA" id="ARBA00022670"/>
    </source>
</evidence>
<keyword evidence="8" id="KW-0479">Metal-binding</keyword>
<dbReference type="PANTHER" id="PTHR11533:SF174">
    <property type="entry name" value="PUROMYCIN-SENSITIVE AMINOPEPTIDASE-RELATED"/>
    <property type="match status" value="1"/>
</dbReference>
<feature type="domain" description="Peptidase M1 membrane alanine aminopeptidase" evidence="14">
    <location>
        <begin position="244"/>
        <end position="451"/>
    </location>
</feature>
<keyword evidence="11" id="KW-0482">Metalloprotease</keyword>
<dbReference type="InterPro" id="IPR024571">
    <property type="entry name" value="ERAP1-like_C_dom"/>
</dbReference>
<dbReference type="Proteomes" id="UP000577956">
    <property type="component" value="Unassembled WGS sequence"/>
</dbReference>
<evidence type="ECO:0000256" key="10">
    <source>
        <dbReference type="ARBA" id="ARBA00022833"/>
    </source>
</evidence>
<proteinExistence type="inferred from homology"/>
<dbReference type="EC" id="3.4.11.2" evidence="4"/>
<keyword evidence="9 18" id="KW-0378">Hydrolase</keyword>
<evidence type="ECO:0000313" key="19">
    <source>
        <dbReference type="Proteomes" id="UP000577956"/>
    </source>
</evidence>
<evidence type="ECO:0000259" key="14">
    <source>
        <dbReference type="Pfam" id="PF01433"/>
    </source>
</evidence>
<dbReference type="GO" id="GO:0006508">
    <property type="term" value="P:proteolysis"/>
    <property type="evidence" value="ECO:0007669"/>
    <property type="project" value="UniProtKB-KW"/>
</dbReference>
<evidence type="ECO:0000259" key="16">
    <source>
        <dbReference type="Pfam" id="PF17900"/>
    </source>
</evidence>
<dbReference type="CDD" id="cd09602">
    <property type="entry name" value="M1_APN"/>
    <property type="match status" value="1"/>
</dbReference>
<dbReference type="Proteomes" id="UP000618382">
    <property type="component" value="Unassembled WGS sequence"/>
</dbReference>
<evidence type="ECO:0000256" key="6">
    <source>
        <dbReference type="ARBA" id="ARBA00022438"/>
    </source>
</evidence>
<dbReference type="Gene3D" id="1.10.390.10">
    <property type="entry name" value="Neutral Protease Domain 2"/>
    <property type="match status" value="1"/>
</dbReference>
<evidence type="ECO:0000256" key="4">
    <source>
        <dbReference type="ARBA" id="ARBA00012564"/>
    </source>
</evidence>
<dbReference type="EMBL" id="BONN01000018">
    <property type="protein sequence ID" value="GIG34466.1"/>
    <property type="molecule type" value="Genomic_DNA"/>
</dbReference>
<reference evidence="17 20" key="2">
    <citation type="submission" date="2021-01" db="EMBL/GenBank/DDBJ databases">
        <title>Whole genome shotgun sequence of Cellulomonas oligotrophica NBRC 109435.</title>
        <authorList>
            <person name="Komaki H."/>
            <person name="Tamura T."/>
        </authorList>
    </citation>
    <scope>NUCLEOTIDE SEQUENCE [LARGE SCALE GENOMIC DNA]</scope>
    <source>
        <strain evidence="17 20">NBRC 109435</strain>
    </source>
</reference>
<evidence type="ECO:0000256" key="2">
    <source>
        <dbReference type="ARBA" id="ARBA00001947"/>
    </source>
</evidence>
<dbReference type="Gene3D" id="2.60.40.1730">
    <property type="entry name" value="tricorn interacting facor f3 domain"/>
    <property type="match status" value="1"/>
</dbReference>
<evidence type="ECO:0000256" key="13">
    <source>
        <dbReference type="ARBA" id="ARBA00031533"/>
    </source>
</evidence>
<evidence type="ECO:0000259" key="15">
    <source>
        <dbReference type="Pfam" id="PF11838"/>
    </source>
</evidence>
<dbReference type="InterPro" id="IPR050344">
    <property type="entry name" value="Peptidase_M1_aminopeptidases"/>
</dbReference>
<dbReference type="Pfam" id="PF11838">
    <property type="entry name" value="ERAP1_C"/>
    <property type="match status" value="1"/>
</dbReference>
<sequence length="868" mass="94401">MPGENLTRAEAAERASLVTTRSYDVALDLTTSPKTFVSRTVARFSATPGASTFIDLIAPAVHEVVLNGRALDPADVVADSRIRLDGLAEENELLVVAECAYMHTGEGLHRFVDPVDDEVYLYSQFEVADSRRVFAVFEQPDLKATFTFTVTAPAHWTVVSNYPQVGEPEPVEGGRNLNGGKDAGTAVWRFETTPRLASYVTAVVAGPYHGEHRELTSSDGRTIPLGVYCRASLAPHLDTDEIVDVTRRGFAFFEEAFDHPYPFAKYDQLFVPEFNAGAMENAGAVTFLESYVFRSKVPDATVERRAVTILHELAHMWFGDLVTMRWWDDLWLNESFAEYASTLAAAEATRWTTAWTTFSSLEKSWAYRQDQLPSTHPIVADMRDLEDVEVNFDGITYAKGASVLKQLVSWVGQEHFFAGVRQYFAKHAWGNTQLRDLLTELEATSGRDLSAWSGLWLEKAGVTLLRPEIGTDDAGVITSFAVLQEVPAEHPVQRPHRLAVGGYDVHDVDGAPRLVRTWRVELDVDGDRTEVPELVGRPRPALVLVNDDDLAYAKVRLDDRSMATAIAHLGAFTDSLPRTLVWAAAWDATRDGETPGRDFVDLVLGNVAHETDSSVVLVLLRQLASTLDLYVAPEHRAATQVAAADRLLALAQAAPAGSDQQLQLVKAFAGRASTAAQLDAVADLLDGRTVLDGLTVDTDLRWELLTSLVAGGRADETQIAAQLSTDATATGQRAAAAARAAVPTPEAKERAWAQVVTGDELPNALQAATIAGFGRVHDTALLVPWVAPYFDALEDVWAGKTSEMAQNVVVGMFPTDLAGDASVDVLAATDAWLAAHPDAPAALRRLVAEARDGVRRAVAAQEADRARA</sequence>
<dbReference type="InterPro" id="IPR012778">
    <property type="entry name" value="Pept_M1_aminopeptidase"/>
</dbReference>
<name>A0A7Y9FIK3_9CELL</name>
<dbReference type="GO" id="GO:0005737">
    <property type="term" value="C:cytoplasm"/>
    <property type="evidence" value="ECO:0007669"/>
    <property type="project" value="TreeGrafter"/>
</dbReference>
<dbReference type="Pfam" id="PF17900">
    <property type="entry name" value="Peptidase_M1_N"/>
    <property type="match status" value="1"/>
</dbReference>
<dbReference type="Pfam" id="PF01433">
    <property type="entry name" value="Peptidase_M1"/>
    <property type="match status" value="1"/>
</dbReference>
<dbReference type="InterPro" id="IPR014782">
    <property type="entry name" value="Peptidase_M1_dom"/>
</dbReference>
<evidence type="ECO:0000256" key="3">
    <source>
        <dbReference type="ARBA" id="ARBA00010136"/>
    </source>
</evidence>
<dbReference type="InterPro" id="IPR045357">
    <property type="entry name" value="Aminopeptidase_N-like_N"/>
</dbReference>
<reference evidence="18 19" key="1">
    <citation type="submission" date="2020-07" db="EMBL/GenBank/DDBJ databases">
        <title>Sequencing the genomes of 1000 actinobacteria strains.</title>
        <authorList>
            <person name="Klenk H.-P."/>
        </authorList>
    </citation>
    <scope>NUCLEOTIDE SEQUENCE [LARGE SCALE GENOMIC DNA]</scope>
    <source>
        <strain evidence="18 19">DSM 24482</strain>
    </source>
</reference>
<comment type="similarity">
    <text evidence="3">Belongs to the peptidase M1 family.</text>
</comment>
<dbReference type="GO" id="GO:0070006">
    <property type="term" value="F:metalloaminopeptidase activity"/>
    <property type="evidence" value="ECO:0007669"/>
    <property type="project" value="TreeGrafter"/>
</dbReference>
<dbReference type="InterPro" id="IPR042097">
    <property type="entry name" value="Aminopeptidase_N-like_N_sf"/>
</dbReference>